<organism evidence="2 3">
    <name type="scientific">Trypanosoma conorhini</name>
    <dbReference type="NCBI Taxonomy" id="83891"/>
    <lineage>
        <taxon>Eukaryota</taxon>
        <taxon>Discoba</taxon>
        <taxon>Euglenozoa</taxon>
        <taxon>Kinetoplastea</taxon>
        <taxon>Metakinetoplastina</taxon>
        <taxon>Trypanosomatida</taxon>
        <taxon>Trypanosomatidae</taxon>
        <taxon>Trypanosoma</taxon>
    </lineage>
</organism>
<dbReference type="GeneID" id="40315688"/>
<evidence type="ECO:0000256" key="1">
    <source>
        <dbReference type="SAM" id="MobiDB-lite"/>
    </source>
</evidence>
<sequence>MDLDAFLDKKSKKLAGGKKKAKTGELSEKQRAELGLDVFGGLEGAKSVTPVPAEKPAGAVKAEPEAVASPTGSHAPDAASPSDGAPVEAAADAGAERDDGDRAEVFVRVVKTSEKKAKGWDAVKPTSGSVGDLLARAVEKSGPRKFVARGKGDSTGPLGSGATLSSADLPSLEDIVSGTAKKAESSPAAPTEPASAETTAPGAYKPPTDRPSAGAYQPPTDKPSTGAYKPPTDRPSAGAYKPPTDKPSTAADALSSNETAEGAPMPPADKPSTGAYKPPQTGPRL</sequence>
<feature type="non-terminal residue" evidence="2">
    <location>
        <position position="285"/>
    </location>
</feature>
<reference evidence="2 3" key="1">
    <citation type="journal article" date="2018" name="BMC Genomics">
        <title>Genomic comparison of Trypanosoma conorhini and Trypanosoma rangeli to Trypanosoma cruzi strains of high and low virulence.</title>
        <authorList>
            <person name="Bradwell K.R."/>
            <person name="Koparde V.N."/>
            <person name="Matveyev A.V."/>
            <person name="Serrano M.G."/>
            <person name="Alves J.M."/>
            <person name="Parikh H."/>
            <person name="Huang B."/>
            <person name="Lee V."/>
            <person name="Espinosa-Alvarez O."/>
            <person name="Ortiz P.A."/>
            <person name="Costa-Martins A.G."/>
            <person name="Teixeira M.M."/>
            <person name="Buck G.A."/>
        </authorList>
    </citation>
    <scope>NUCLEOTIDE SEQUENCE [LARGE SCALE GENOMIC DNA]</scope>
    <source>
        <strain evidence="2 3">025E</strain>
    </source>
</reference>
<accession>A0A3R7PI94</accession>
<feature type="region of interest" description="Disordered" evidence="1">
    <location>
        <begin position="139"/>
        <end position="285"/>
    </location>
</feature>
<feature type="region of interest" description="Disordered" evidence="1">
    <location>
        <begin position="1"/>
        <end position="28"/>
    </location>
</feature>
<keyword evidence="3" id="KW-1185">Reference proteome</keyword>
<dbReference type="EMBL" id="MKKU01000077">
    <property type="protein sequence ID" value="RNF25673.1"/>
    <property type="molecule type" value="Genomic_DNA"/>
</dbReference>
<evidence type="ECO:0000313" key="3">
    <source>
        <dbReference type="Proteomes" id="UP000284403"/>
    </source>
</evidence>
<keyword evidence="2" id="KW-0396">Initiation factor</keyword>
<name>A0A3R7PI94_9TRYP</name>
<dbReference type="Proteomes" id="UP000284403">
    <property type="component" value="Unassembled WGS sequence"/>
</dbReference>
<gene>
    <name evidence="2" type="ORF">Tco025E_02077</name>
</gene>
<dbReference type="GO" id="GO:0003743">
    <property type="term" value="F:translation initiation factor activity"/>
    <property type="evidence" value="ECO:0007669"/>
    <property type="project" value="UniProtKB-KW"/>
</dbReference>
<proteinExistence type="predicted"/>
<feature type="compositionally biased region" description="Low complexity" evidence="1">
    <location>
        <begin position="185"/>
        <end position="201"/>
    </location>
</feature>
<feature type="region of interest" description="Disordered" evidence="1">
    <location>
        <begin position="43"/>
        <end position="102"/>
    </location>
</feature>
<dbReference type="AlphaFoldDB" id="A0A3R7PI94"/>
<feature type="compositionally biased region" description="Low complexity" evidence="1">
    <location>
        <begin position="72"/>
        <end position="93"/>
    </location>
</feature>
<comment type="caution">
    <text evidence="2">The sequence shown here is derived from an EMBL/GenBank/DDBJ whole genome shotgun (WGS) entry which is preliminary data.</text>
</comment>
<keyword evidence="2" id="KW-0648">Protein biosynthesis</keyword>
<protein>
    <submittedName>
        <fullName evidence="2">Translation initiation factor IF-2</fullName>
    </submittedName>
</protein>
<dbReference type="RefSeq" id="XP_029230879.1">
    <property type="nucleotide sequence ID" value="XM_029369012.1"/>
</dbReference>
<evidence type="ECO:0000313" key="2">
    <source>
        <dbReference type="EMBL" id="RNF25673.1"/>
    </source>
</evidence>
<dbReference type="OrthoDB" id="252170at2759"/>
<feature type="compositionally biased region" description="Basic residues" evidence="1">
    <location>
        <begin position="10"/>
        <end position="21"/>
    </location>
</feature>